<keyword evidence="3" id="KW-1185">Reference proteome</keyword>
<evidence type="ECO:0000313" key="3">
    <source>
        <dbReference type="Proteomes" id="UP000287033"/>
    </source>
</evidence>
<gene>
    <name evidence="2" type="ORF">chiPu_0011341</name>
</gene>
<feature type="region of interest" description="Disordered" evidence="1">
    <location>
        <begin position="55"/>
        <end position="132"/>
    </location>
</feature>
<dbReference type="Proteomes" id="UP000287033">
    <property type="component" value="Unassembled WGS sequence"/>
</dbReference>
<reference evidence="2 3" key="1">
    <citation type="journal article" date="2018" name="Nat. Ecol. Evol.">
        <title>Shark genomes provide insights into elasmobranch evolution and the origin of vertebrates.</title>
        <authorList>
            <person name="Hara Y"/>
            <person name="Yamaguchi K"/>
            <person name="Onimaru K"/>
            <person name="Kadota M"/>
            <person name="Koyanagi M"/>
            <person name="Keeley SD"/>
            <person name="Tatsumi K"/>
            <person name="Tanaka K"/>
            <person name="Motone F"/>
            <person name="Kageyama Y"/>
            <person name="Nozu R"/>
            <person name="Adachi N"/>
            <person name="Nishimura O"/>
            <person name="Nakagawa R"/>
            <person name="Tanegashima C"/>
            <person name="Kiyatake I"/>
            <person name="Matsumoto R"/>
            <person name="Murakumo K"/>
            <person name="Nishida K"/>
            <person name="Terakita A"/>
            <person name="Kuratani S"/>
            <person name="Sato K"/>
            <person name="Hyodo S Kuraku.S."/>
        </authorList>
    </citation>
    <scope>NUCLEOTIDE SEQUENCE [LARGE SCALE GENOMIC DNA]</scope>
</reference>
<protein>
    <submittedName>
        <fullName evidence="2">Uncharacterized protein</fullName>
    </submittedName>
</protein>
<proteinExistence type="predicted"/>
<accession>A0A401SR65</accession>
<dbReference type="AlphaFoldDB" id="A0A401SR65"/>
<evidence type="ECO:0000256" key="1">
    <source>
        <dbReference type="SAM" id="MobiDB-lite"/>
    </source>
</evidence>
<dbReference type="EMBL" id="BEZZ01000468">
    <property type="protein sequence ID" value="GCC32877.1"/>
    <property type="molecule type" value="Genomic_DNA"/>
</dbReference>
<name>A0A401SR65_CHIPU</name>
<feature type="compositionally biased region" description="Polar residues" evidence="1">
    <location>
        <begin position="99"/>
        <end position="108"/>
    </location>
</feature>
<evidence type="ECO:0000313" key="2">
    <source>
        <dbReference type="EMBL" id="GCC32877.1"/>
    </source>
</evidence>
<sequence length="132" mass="14032">MGGVAALAPHRPDGFVAKCSPHAQPRCRFELEPQLKFPQRSISLLSFPTHHPIPSRPVPCPAAERLIDGSGGPGVGLPRPPLADSPLLGRARPVGPQHAVSQHVTWASQFPPPNTQCQENGYAGGSMDMSLH</sequence>
<organism evidence="2 3">
    <name type="scientific">Chiloscyllium punctatum</name>
    <name type="common">Brownbanded bambooshark</name>
    <name type="synonym">Hemiscyllium punctatum</name>
    <dbReference type="NCBI Taxonomy" id="137246"/>
    <lineage>
        <taxon>Eukaryota</taxon>
        <taxon>Metazoa</taxon>
        <taxon>Chordata</taxon>
        <taxon>Craniata</taxon>
        <taxon>Vertebrata</taxon>
        <taxon>Chondrichthyes</taxon>
        <taxon>Elasmobranchii</taxon>
        <taxon>Galeomorphii</taxon>
        <taxon>Galeoidea</taxon>
        <taxon>Orectolobiformes</taxon>
        <taxon>Hemiscylliidae</taxon>
        <taxon>Chiloscyllium</taxon>
    </lineage>
</organism>
<comment type="caution">
    <text evidence="2">The sequence shown here is derived from an EMBL/GenBank/DDBJ whole genome shotgun (WGS) entry which is preliminary data.</text>
</comment>